<keyword evidence="2" id="KW-1185">Reference proteome</keyword>
<reference evidence="1 2" key="1">
    <citation type="journal article" date="2022" name="Microorganisms">
        <title>Genome Sequence and Characterization of a Xanthorhodopsin-Containing, Aerobic Anoxygenic Phototrophic Rhodobacter Species, Isolated from Mesophilic Conditions at Yellowstone National Park.</title>
        <authorList>
            <person name="Kyndt J.A."/>
            <person name="Robertson S."/>
            <person name="Shoffstall I.B."/>
            <person name="Ramaley R.F."/>
            <person name="Meyer T.E."/>
        </authorList>
    </citation>
    <scope>NUCLEOTIDE SEQUENCE [LARGE SCALE GENOMIC DNA]</scope>
    <source>
        <strain evidence="1 2">M37P</strain>
    </source>
</reference>
<evidence type="ECO:0000313" key="2">
    <source>
        <dbReference type="Proteomes" id="UP001515660"/>
    </source>
</evidence>
<name>A0ABX0G581_9RHOB</name>
<comment type="caution">
    <text evidence="1">The sequence shown here is derived from an EMBL/GenBank/DDBJ whole genome shotgun (WGS) entry which is preliminary data.</text>
</comment>
<accession>A0ABX0G581</accession>
<gene>
    <name evidence="1" type="ORF">G8O29_04500</name>
</gene>
<dbReference type="Proteomes" id="UP001515660">
    <property type="component" value="Unassembled WGS sequence"/>
</dbReference>
<organism evidence="1 2">
    <name type="scientific">Rhodobacter calidifons</name>
    <dbReference type="NCBI Taxonomy" id="2715277"/>
    <lineage>
        <taxon>Bacteria</taxon>
        <taxon>Pseudomonadati</taxon>
        <taxon>Pseudomonadota</taxon>
        <taxon>Alphaproteobacteria</taxon>
        <taxon>Rhodobacterales</taxon>
        <taxon>Rhodobacter group</taxon>
        <taxon>Rhodobacter</taxon>
    </lineage>
</organism>
<evidence type="ECO:0000313" key="1">
    <source>
        <dbReference type="EMBL" id="NHB76004.1"/>
    </source>
</evidence>
<evidence type="ECO:0008006" key="3">
    <source>
        <dbReference type="Google" id="ProtNLM"/>
    </source>
</evidence>
<sequence length="159" mass="16547">MVKTDTPHGTQAVILMNDAALSLAPELVAPGATVQVIVAGPSMLRLALAEAALPEARVICADFGQSASLAALEEKVRGMGRLHRLVLAADGADAAEIFSVMRTIVVFLPALRRGEGSVLLTVRPGAALAALRLFLRRVQPTLDGHGVPVTLVEKPAVTT</sequence>
<dbReference type="InterPro" id="IPR036291">
    <property type="entry name" value="NAD(P)-bd_dom_sf"/>
</dbReference>
<dbReference type="SUPFAM" id="SSF51735">
    <property type="entry name" value="NAD(P)-binding Rossmann-fold domains"/>
    <property type="match status" value="1"/>
</dbReference>
<protein>
    <recommendedName>
        <fullName evidence="3">DUF4347 domain-containing protein</fullName>
    </recommendedName>
</protein>
<dbReference type="EMBL" id="JAANHS010000002">
    <property type="protein sequence ID" value="NHB76004.1"/>
    <property type="molecule type" value="Genomic_DNA"/>
</dbReference>
<proteinExistence type="predicted"/>
<dbReference type="RefSeq" id="WP_166402017.1">
    <property type="nucleotide sequence ID" value="NZ_JAANHS010000002.1"/>
</dbReference>